<evidence type="ECO:0000256" key="5">
    <source>
        <dbReference type="ARBA" id="ARBA00022801"/>
    </source>
</evidence>
<feature type="active site" description="Charge relay system" evidence="8 9">
    <location>
        <position position="620"/>
    </location>
</feature>
<evidence type="ECO:0000256" key="9">
    <source>
        <dbReference type="PROSITE-ProRule" id="PRU01240"/>
    </source>
</evidence>
<dbReference type="InterPro" id="IPR034197">
    <property type="entry name" value="Peptidases_S8_3"/>
</dbReference>
<dbReference type="Proteomes" id="UP001408789">
    <property type="component" value="Unassembled WGS sequence"/>
</dbReference>
<dbReference type="PROSITE" id="PS00136">
    <property type="entry name" value="SUBTILASE_ASP"/>
    <property type="match status" value="1"/>
</dbReference>
<keyword evidence="7" id="KW-0325">Glycoprotein</keyword>
<dbReference type="PROSITE" id="PS51892">
    <property type="entry name" value="SUBTILASE"/>
    <property type="match status" value="1"/>
</dbReference>
<feature type="domain" description="Inhibitor I9" evidence="13">
    <location>
        <begin position="77"/>
        <end position="142"/>
    </location>
</feature>
<comment type="caution">
    <text evidence="15">The sequence shown here is derived from an EMBL/GenBank/DDBJ whole genome shotgun (WGS) entry which is preliminary data.</text>
</comment>
<keyword evidence="16" id="KW-1185">Reference proteome</keyword>
<dbReference type="PROSITE" id="PS00137">
    <property type="entry name" value="SUBTILASE_HIS"/>
    <property type="match status" value="1"/>
</dbReference>
<sequence>MLPSPPAAPMVRFVFVIILLFCSGINTNINICFGEEDQDEEGRDIYLVMVEGDPPVAFLPDDHLHSDRGPSEILKEARSRGHAAHLEKSHDELLQTTLDQGAYNKLYSFNHIVNGFSVHTTPTQATRLKNAPGVKLIQKDTGARIMTTHTPKMLGLPQRVWQRRGGHPLTRDAGEGIVIGFVDTGINPFHPSFAYDHPRHGDGRFPGVCEEGPMFPKTSCNGKIVSARFFSAGAQAAGNLNASVDILSPYDAVGHGSHVASTAAGNHGVPVVVNGFNYGRASGMAPRARIAVYKAIYPSLGTSTDVLAAIDQAIKDGVDILSLSIGPDEPSNENITMLSMFDIFMLFARKAGVLVIQAVGNRGPDPYTTASYSPWAVGVASCHTDRTYPGSFVLGNGRKIDGIGLSAPSSGIELLQSKLVLAKDAVLANGDFPRTPEYIDECQHPEAFDPVIVRRTIVICTFSAGFYNASSSIPAIVNTARTLGFAGFVFVANPAYGDFIADSYPFPIPGVMVPKVSDTQVIIDYYQKHTERNYNGVVTEYHGRASIGEGRFASYNSKAPIVSRFSSRGPNFVDVKKTPLDLLKPDILAPGHDIWAAWSPMSVKHPILVGYNFGLLSGTSMAAPHIAGIAALIKQRNPLWSPSMISSAMTTTATTFDNRGAPLMAHGQEIYTLHLSTPFDHGAGLVSPANAVDPGLVFMSEFEDYMSFLCSLPNTDPEIIKTALGEPCGRSFDAPSDLNTPSVTISKLSGSKVVRRTVRNVADKVEMYVCGVVPPTGVAVEVNPPWFTIAPQGTQDLEVVLKATQVQDSFSHGEIVLTGNMEHIVRIPLSVLPVSVS</sequence>
<comment type="subcellular location">
    <subcellularLocation>
        <location evidence="1">Secreted</location>
    </subcellularLocation>
</comment>
<dbReference type="InterPro" id="IPR037045">
    <property type="entry name" value="S8pro/Inhibitor_I9_sf"/>
</dbReference>
<dbReference type="PANTHER" id="PTHR10795">
    <property type="entry name" value="PROPROTEIN CONVERTASE SUBTILISIN/KEXIN"/>
    <property type="match status" value="1"/>
</dbReference>
<evidence type="ECO:0000256" key="11">
    <source>
        <dbReference type="SAM" id="SignalP"/>
    </source>
</evidence>
<feature type="active site" description="Charge relay system" evidence="8 9">
    <location>
        <position position="183"/>
    </location>
</feature>
<evidence type="ECO:0000256" key="2">
    <source>
        <dbReference type="ARBA" id="ARBA00011073"/>
    </source>
</evidence>
<accession>A0AAP0C868</accession>
<organism evidence="15 16">
    <name type="scientific">Deinandra increscens subsp. villosa</name>
    <dbReference type="NCBI Taxonomy" id="3103831"/>
    <lineage>
        <taxon>Eukaryota</taxon>
        <taxon>Viridiplantae</taxon>
        <taxon>Streptophyta</taxon>
        <taxon>Embryophyta</taxon>
        <taxon>Tracheophyta</taxon>
        <taxon>Spermatophyta</taxon>
        <taxon>Magnoliopsida</taxon>
        <taxon>eudicotyledons</taxon>
        <taxon>Gunneridae</taxon>
        <taxon>Pentapetalae</taxon>
        <taxon>asterids</taxon>
        <taxon>campanulids</taxon>
        <taxon>Asterales</taxon>
        <taxon>Asteraceae</taxon>
        <taxon>Asteroideae</taxon>
        <taxon>Heliantheae alliance</taxon>
        <taxon>Madieae</taxon>
        <taxon>Madiinae</taxon>
        <taxon>Deinandra</taxon>
    </lineage>
</organism>
<dbReference type="Pfam" id="PF00082">
    <property type="entry name" value="Peptidase_S8"/>
    <property type="match status" value="1"/>
</dbReference>
<dbReference type="InterPro" id="IPR045051">
    <property type="entry name" value="SBT"/>
</dbReference>
<dbReference type="AlphaFoldDB" id="A0AAP0C868"/>
<evidence type="ECO:0000313" key="15">
    <source>
        <dbReference type="EMBL" id="KAK9049100.1"/>
    </source>
</evidence>
<dbReference type="Gene3D" id="3.50.30.30">
    <property type="match status" value="1"/>
</dbReference>
<feature type="domain" description="Peptidase S8/S53" evidence="12">
    <location>
        <begin position="174"/>
        <end position="656"/>
    </location>
</feature>
<dbReference type="SUPFAM" id="SSF52743">
    <property type="entry name" value="Subtilisin-like"/>
    <property type="match status" value="1"/>
</dbReference>
<dbReference type="InterPro" id="IPR023827">
    <property type="entry name" value="Peptidase_S8_Asp-AS"/>
</dbReference>
<evidence type="ECO:0000256" key="6">
    <source>
        <dbReference type="ARBA" id="ARBA00022825"/>
    </source>
</evidence>
<dbReference type="PROSITE" id="PS00138">
    <property type="entry name" value="SUBTILASE_SER"/>
    <property type="match status" value="1"/>
</dbReference>
<proteinExistence type="inferred from homology"/>
<dbReference type="InterPro" id="IPR015500">
    <property type="entry name" value="Peptidase_S8_subtilisin-rel"/>
</dbReference>
<dbReference type="InterPro" id="IPR041469">
    <property type="entry name" value="Subtilisin-like_FN3"/>
</dbReference>
<evidence type="ECO:0000256" key="10">
    <source>
        <dbReference type="RuleBase" id="RU003355"/>
    </source>
</evidence>
<dbReference type="CDD" id="cd04852">
    <property type="entry name" value="Peptidases_S8_3"/>
    <property type="match status" value="1"/>
</dbReference>
<gene>
    <name evidence="15" type="ORF">SSX86_031932</name>
</gene>
<evidence type="ECO:0000256" key="4">
    <source>
        <dbReference type="ARBA" id="ARBA00022729"/>
    </source>
</evidence>
<dbReference type="Gene3D" id="2.60.40.2310">
    <property type="match status" value="1"/>
</dbReference>
<dbReference type="GO" id="GO:0006508">
    <property type="term" value="P:proteolysis"/>
    <property type="evidence" value="ECO:0007669"/>
    <property type="project" value="UniProtKB-KW"/>
</dbReference>
<dbReference type="CDD" id="cd02120">
    <property type="entry name" value="PA_subtilisin_like"/>
    <property type="match status" value="1"/>
</dbReference>
<dbReference type="PRINTS" id="PR00723">
    <property type="entry name" value="SUBTILISIN"/>
</dbReference>
<dbReference type="Pfam" id="PF05922">
    <property type="entry name" value="Inhibitor_I9"/>
    <property type="match status" value="1"/>
</dbReference>
<dbReference type="InterPro" id="IPR036852">
    <property type="entry name" value="Peptidase_S8/S53_dom_sf"/>
</dbReference>
<dbReference type="Pfam" id="PF17766">
    <property type="entry name" value="fn3_6"/>
    <property type="match status" value="1"/>
</dbReference>
<dbReference type="GO" id="GO:0004252">
    <property type="term" value="F:serine-type endopeptidase activity"/>
    <property type="evidence" value="ECO:0007669"/>
    <property type="project" value="UniProtKB-UniRule"/>
</dbReference>
<dbReference type="EMBL" id="JBCNJP010008442">
    <property type="protein sequence ID" value="KAK9049100.1"/>
    <property type="molecule type" value="Genomic_DNA"/>
</dbReference>
<keyword evidence="5 9" id="KW-0378">Hydrolase</keyword>
<dbReference type="Gene3D" id="3.30.70.80">
    <property type="entry name" value="Peptidase S8 propeptide/proteinase inhibitor I9"/>
    <property type="match status" value="1"/>
</dbReference>
<dbReference type="InterPro" id="IPR023828">
    <property type="entry name" value="Peptidase_S8_Ser-AS"/>
</dbReference>
<comment type="similarity">
    <text evidence="2 9 10">Belongs to the peptidase S8 family.</text>
</comment>
<evidence type="ECO:0000313" key="16">
    <source>
        <dbReference type="Proteomes" id="UP001408789"/>
    </source>
</evidence>
<evidence type="ECO:0000256" key="1">
    <source>
        <dbReference type="ARBA" id="ARBA00004613"/>
    </source>
</evidence>
<evidence type="ECO:0000256" key="7">
    <source>
        <dbReference type="ARBA" id="ARBA00023180"/>
    </source>
</evidence>
<feature type="domain" description="Subtilisin-like protease fibronectin type-III" evidence="14">
    <location>
        <begin position="737"/>
        <end position="831"/>
    </location>
</feature>
<name>A0AAP0C868_9ASTR</name>
<dbReference type="GO" id="GO:0005576">
    <property type="term" value="C:extracellular region"/>
    <property type="evidence" value="ECO:0007669"/>
    <property type="project" value="UniProtKB-SubCell"/>
</dbReference>
<protein>
    <recommendedName>
        <fullName evidence="17">Subtilisin-like protease SBT2.4</fullName>
    </recommendedName>
</protein>
<dbReference type="InterPro" id="IPR000209">
    <property type="entry name" value="Peptidase_S8/S53_dom"/>
</dbReference>
<evidence type="ECO:0000256" key="8">
    <source>
        <dbReference type="PIRSR" id="PIRSR615500-1"/>
    </source>
</evidence>
<dbReference type="InterPro" id="IPR022398">
    <property type="entry name" value="Peptidase_S8_His-AS"/>
</dbReference>
<evidence type="ECO:0000256" key="3">
    <source>
        <dbReference type="ARBA" id="ARBA00022670"/>
    </source>
</evidence>
<keyword evidence="4 11" id="KW-0732">Signal</keyword>
<evidence type="ECO:0000259" key="14">
    <source>
        <dbReference type="Pfam" id="PF17766"/>
    </source>
</evidence>
<keyword evidence="3 9" id="KW-0645">Protease</keyword>
<evidence type="ECO:0008006" key="17">
    <source>
        <dbReference type="Google" id="ProtNLM"/>
    </source>
</evidence>
<feature type="active site" description="Charge relay system" evidence="8 9">
    <location>
        <position position="255"/>
    </location>
</feature>
<reference evidence="15 16" key="1">
    <citation type="submission" date="2024-04" db="EMBL/GenBank/DDBJ databases">
        <title>The reference genome of an endangered Asteraceae, Deinandra increscens subsp. villosa, native to the Central Coast of California.</title>
        <authorList>
            <person name="Guilliams M."/>
            <person name="Hasenstab-Lehman K."/>
            <person name="Meyer R."/>
            <person name="Mcevoy S."/>
        </authorList>
    </citation>
    <scope>NUCLEOTIDE SEQUENCE [LARGE SCALE GENOMIC DNA]</scope>
    <source>
        <tissue evidence="15">Leaf</tissue>
    </source>
</reference>
<feature type="signal peptide" evidence="11">
    <location>
        <begin position="1"/>
        <end position="24"/>
    </location>
</feature>
<feature type="chain" id="PRO_5042976597" description="Subtilisin-like protease SBT2.4" evidence="11">
    <location>
        <begin position="25"/>
        <end position="837"/>
    </location>
</feature>
<keyword evidence="6 9" id="KW-0720">Serine protease</keyword>
<evidence type="ECO:0000259" key="13">
    <source>
        <dbReference type="Pfam" id="PF05922"/>
    </source>
</evidence>
<dbReference type="InterPro" id="IPR010259">
    <property type="entry name" value="S8pro/Inhibitor_I9"/>
</dbReference>
<dbReference type="Gene3D" id="3.40.50.200">
    <property type="entry name" value="Peptidase S8/S53 domain"/>
    <property type="match status" value="1"/>
</dbReference>
<evidence type="ECO:0000259" key="12">
    <source>
        <dbReference type="Pfam" id="PF00082"/>
    </source>
</evidence>